<organism evidence="1 2">
    <name type="scientific">Choristoneura fumiferana</name>
    <name type="common">Spruce budworm moth</name>
    <name type="synonym">Archips fumiferana</name>
    <dbReference type="NCBI Taxonomy" id="7141"/>
    <lineage>
        <taxon>Eukaryota</taxon>
        <taxon>Metazoa</taxon>
        <taxon>Ecdysozoa</taxon>
        <taxon>Arthropoda</taxon>
        <taxon>Hexapoda</taxon>
        <taxon>Insecta</taxon>
        <taxon>Pterygota</taxon>
        <taxon>Neoptera</taxon>
        <taxon>Endopterygota</taxon>
        <taxon>Lepidoptera</taxon>
        <taxon>Glossata</taxon>
        <taxon>Ditrysia</taxon>
        <taxon>Tortricoidea</taxon>
        <taxon>Tortricidae</taxon>
        <taxon>Tortricinae</taxon>
        <taxon>Choristoneura</taxon>
    </lineage>
</organism>
<keyword evidence="2" id="KW-1185">Reference proteome</keyword>
<gene>
    <name evidence="1" type="ORF">MSG28_016137</name>
</gene>
<name>A0ACC0K5F4_CHOFU</name>
<evidence type="ECO:0000313" key="1">
    <source>
        <dbReference type="EMBL" id="KAI8431658.1"/>
    </source>
</evidence>
<evidence type="ECO:0000313" key="2">
    <source>
        <dbReference type="Proteomes" id="UP001064048"/>
    </source>
</evidence>
<dbReference type="Proteomes" id="UP001064048">
    <property type="component" value="Chromosome 30"/>
</dbReference>
<comment type="caution">
    <text evidence="1">The sequence shown here is derived from an EMBL/GenBank/DDBJ whole genome shotgun (WGS) entry which is preliminary data.</text>
</comment>
<proteinExistence type="predicted"/>
<dbReference type="EMBL" id="CM046130">
    <property type="protein sequence ID" value="KAI8431658.1"/>
    <property type="molecule type" value="Genomic_DNA"/>
</dbReference>
<protein>
    <submittedName>
        <fullName evidence="1">Uncharacterized protein</fullName>
    </submittedName>
</protein>
<sequence length="319" mass="36299">MIAYCAVPGCNSNSKTTDYTFHRFPNDIILRARWILAVRRPVRTLGSCPVVCRRHFEASLFSGNQGKRKGLARHAVPTLFLPPLLEVVESSPHDAKLSSEAVSKEELIACRACLALTMDDIKTIDRQTHKLTNELAQVKVYQFQTQPVLEILPLLIKNEDNEPQKVASYTKEEYLESDDGAEYLYLDDSDDNTNTIDKVEDIQVKLIKEDSDAYSDIDDDVEYIPENYTDVDSDTLEETRVTVEKERKTVKLEDKDYPTIESFAFFEKQFNCTAKILSKEEQKQQVEERKRKSTSAFCCDLVCRTSAMCATSATGIAEY</sequence>
<reference evidence="1 2" key="1">
    <citation type="journal article" date="2022" name="Genome Biol. Evol.">
        <title>The Spruce Budworm Genome: Reconstructing the Evolutionary History of Antifreeze Proteins.</title>
        <authorList>
            <person name="Beliveau C."/>
            <person name="Gagne P."/>
            <person name="Picq S."/>
            <person name="Vernygora O."/>
            <person name="Keeling C.I."/>
            <person name="Pinkney K."/>
            <person name="Doucet D."/>
            <person name="Wen F."/>
            <person name="Johnston J.S."/>
            <person name="Maaroufi H."/>
            <person name="Boyle B."/>
            <person name="Laroche J."/>
            <person name="Dewar K."/>
            <person name="Juretic N."/>
            <person name="Blackburn G."/>
            <person name="Nisole A."/>
            <person name="Brunet B."/>
            <person name="Brandao M."/>
            <person name="Lumley L."/>
            <person name="Duan J."/>
            <person name="Quan G."/>
            <person name="Lucarotti C.J."/>
            <person name="Roe A.D."/>
            <person name="Sperling F.A.H."/>
            <person name="Levesque R.C."/>
            <person name="Cusson M."/>
        </authorList>
    </citation>
    <scope>NUCLEOTIDE SEQUENCE [LARGE SCALE GENOMIC DNA]</scope>
    <source>
        <strain evidence="1">Glfc:IPQL:Cfum</strain>
    </source>
</reference>
<accession>A0ACC0K5F4</accession>